<dbReference type="InterPro" id="IPR052474">
    <property type="entry name" value="UDP-GlcNAc_transferase"/>
</dbReference>
<evidence type="ECO:0000256" key="6">
    <source>
        <dbReference type="ARBA" id="ARBA00048184"/>
    </source>
</evidence>
<evidence type="ECO:0000256" key="3">
    <source>
        <dbReference type="ARBA" id="ARBA00017468"/>
    </source>
</evidence>
<evidence type="ECO:0000256" key="7">
    <source>
        <dbReference type="RuleBase" id="RU362128"/>
    </source>
</evidence>
<dbReference type="PANTHER" id="PTHR47043:SF1">
    <property type="entry name" value="UDP-N-ACETYLGLUCOSAMINE TRANSFERASE SUBUNIT ALG13"/>
    <property type="match status" value="1"/>
</dbReference>
<dbReference type="PANTHER" id="PTHR47043">
    <property type="entry name" value="UDP-N-ACETYLGLUCOSAMINE TRANSFERASE SUBUNIT ALG13"/>
    <property type="match status" value="1"/>
</dbReference>
<evidence type="ECO:0000256" key="2">
    <source>
        <dbReference type="ARBA" id="ARBA00012614"/>
    </source>
</evidence>
<evidence type="ECO:0000256" key="1">
    <source>
        <dbReference type="ARBA" id="ARBA00011198"/>
    </source>
</evidence>
<name>A0A4T0VI90_9PEZI</name>
<evidence type="ECO:0000256" key="5">
    <source>
        <dbReference type="ARBA" id="ARBA00032061"/>
    </source>
</evidence>
<dbReference type="SUPFAM" id="SSF53756">
    <property type="entry name" value="UDP-Glycosyltransferase/glycogen phosphorylase"/>
    <property type="match status" value="1"/>
</dbReference>
<protein>
    <recommendedName>
        <fullName evidence="3 7">UDP-N-acetylglucosamine transferase subunit ALG13</fullName>
        <ecNumber evidence="2 7">2.4.1.141</ecNumber>
    </recommendedName>
    <alternativeName>
        <fullName evidence="5 7">Asparagine-linked glycosylation protein 13</fullName>
    </alternativeName>
</protein>
<sequence>MAMNVDSKKTLGVERHCLVTVGATARFTQLLTEVLGSTFLDFIAANRYTHLTLQCGDDYDHFSRHVLPPLLERYPTLQITAFAFVDDLAVEMAKCRAHPGLREAGVVICHAGTGTILDGMRVGVPLVVVPNPTLKDNHQVELAEEIQRQGYGIWGRLGDISWALEQLALLLDKTERQFSPHPVANEVAPLNVDLWQVSGAMMGRYSGEPTTAFKAPAKVEGSEGSITGARREVQREEVAQMTMD</sequence>
<evidence type="ECO:0000313" key="9">
    <source>
        <dbReference type="EMBL" id="TIC91607.1"/>
    </source>
</evidence>
<dbReference type="InterPro" id="IPR007235">
    <property type="entry name" value="Glyco_trans_28_C"/>
</dbReference>
<feature type="domain" description="Glycosyl transferase family 28 C-terminal" evidence="8">
    <location>
        <begin position="17"/>
        <end position="172"/>
    </location>
</feature>
<keyword evidence="7" id="KW-0328">Glycosyltransferase</keyword>
<evidence type="ECO:0000313" key="10">
    <source>
        <dbReference type="Proteomes" id="UP000305883"/>
    </source>
</evidence>
<organism evidence="9 10">
    <name type="scientific">Colletotrichum higginsianum</name>
    <dbReference type="NCBI Taxonomy" id="80884"/>
    <lineage>
        <taxon>Eukaryota</taxon>
        <taxon>Fungi</taxon>
        <taxon>Dikarya</taxon>
        <taxon>Ascomycota</taxon>
        <taxon>Pezizomycotina</taxon>
        <taxon>Sordariomycetes</taxon>
        <taxon>Hypocreomycetidae</taxon>
        <taxon>Glomerellales</taxon>
        <taxon>Glomerellaceae</taxon>
        <taxon>Colletotrichum</taxon>
        <taxon>Colletotrichum destructivum species complex</taxon>
    </lineage>
</organism>
<comment type="subcellular location">
    <subcellularLocation>
        <location evidence="7">Endoplasmic reticulum</location>
    </subcellularLocation>
</comment>
<dbReference type="Pfam" id="PF04101">
    <property type="entry name" value="Glyco_tran_28_C"/>
    <property type="match status" value="1"/>
</dbReference>
<dbReference type="Gene3D" id="3.40.50.2000">
    <property type="entry name" value="Glycogen Phosphorylase B"/>
    <property type="match status" value="1"/>
</dbReference>
<keyword evidence="7 9" id="KW-0808">Transferase</keyword>
<gene>
    <name evidence="7" type="primary">ALG13</name>
    <name evidence="9" type="ORF">CH35J_010733</name>
</gene>
<comment type="catalytic activity">
    <reaction evidence="6">
        <text>an N-acetyl-alpha-D-glucosaminyl-diphospho-di-trans,poly-cis-dolichol + UDP-N-acetyl-alpha-D-glucosamine = an N,N'-diacetylchitobiosyl-diphospho-di-trans,poly-cis-dolichol + UDP + H(+)</text>
        <dbReference type="Rhea" id="RHEA:23380"/>
        <dbReference type="Rhea" id="RHEA-COMP:19507"/>
        <dbReference type="Rhea" id="RHEA-COMP:19510"/>
        <dbReference type="ChEBI" id="CHEBI:15378"/>
        <dbReference type="ChEBI" id="CHEBI:57269"/>
        <dbReference type="ChEBI" id="CHEBI:57705"/>
        <dbReference type="ChEBI" id="CHEBI:58223"/>
        <dbReference type="ChEBI" id="CHEBI:58427"/>
        <dbReference type="EC" id="2.4.1.141"/>
    </reaction>
</comment>
<dbReference type="EMBL" id="MWPZ01000009">
    <property type="protein sequence ID" value="TIC91607.1"/>
    <property type="molecule type" value="Genomic_DNA"/>
</dbReference>
<dbReference type="GO" id="GO:0004577">
    <property type="term" value="F:N-acetylglucosaminyldiphosphodolichol N-acetylglucosaminyltransferase activity"/>
    <property type="evidence" value="ECO:0007669"/>
    <property type="project" value="UniProtKB-EC"/>
</dbReference>
<evidence type="ECO:0000259" key="8">
    <source>
        <dbReference type="Pfam" id="PF04101"/>
    </source>
</evidence>
<dbReference type="OrthoDB" id="20273at2759"/>
<reference evidence="9 10" key="1">
    <citation type="journal article" date="2019" name="Genome Biol. Evol.">
        <title>Genomic Plasticity Mediated by Transposable Elements in the Plant Pathogenic Fungus Colletotrichum higginsianum.</title>
        <authorList>
            <person name="Tsushima A."/>
            <person name="Gan P."/>
            <person name="Kumakura N."/>
            <person name="Narusaka M."/>
            <person name="Takano Y."/>
            <person name="Narusaka Y."/>
            <person name="Shirasu K."/>
        </authorList>
    </citation>
    <scope>NUCLEOTIDE SEQUENCE [LARGE SCALE GENOMIC DNA]</scope>
    <source>
        <strain evidence="9 10">MAFF305635-RFP</strain>
    </source>
</reference>
<keyword evidence="7" id="KW-0256">Endoplasmic reticulum</keyword>
<dbReference type="EC" id="2.4.1.141" evidence="2 7"/>
<dbReference type="Proteomes" id="UP000305883">
    <property type="component" value="Unassembled WGS sequence"/>
</dbReference>
<comment type="caution">
    <text evidence="9">The sequence shown here is derived from an EMBL/GenBank/DDBJ whole genome shotgun (WGS) entry which is preliminary data.</text>
</comment>
<dbReference type="AlphaFoldDB" id="A0A4T0VI90"/>
<comment type="function">
    <text evidence="4 7">Involved in protein N-glycosylation. Essential for the second step of the dolichol-linked oligosaccharide pathway.</text>
</comment>
<comment type="similarity">
    <text evidence="7">Belongs to the glycosyltransferase 28 family.</text>
</comment>
<evidence type="ECO:0000256" key="4">
    <source>
        <dbReference type="ARBA" id="ARBA00024804"/>
    </source>
</evidence>
<dbReference type="GO" id="GO:0006488">
    <property type="term" value="P:dolichol-linked oligosaccharide biosynthetic process"/>
    <property type="evidence" value="ECO:0007669"/>
    <property type="project" value="TreeGrafter"/>
</dbReference>
<dbReference type="GO" id="GO:0043541">
    <property type="term" value="C:UDP-N-acetylglucosamine transferase complex"/>
    <property type="evidence" value="ECO:0007669"/>
    <property type="project" value="TreeGrafter"/>
</dbReference>
<comment type="subunit">
    <text evidence="1 7">Heterodimer with ALG14 to form a functional enzyme.</text>
</comment>
<accession>A0A4T0VI90</accession>
<proteinExistence type="inferred from homology"/>